<dbReference type="EMBL" id="AMZH03021962">
    <property type="protein sequence ID" value="RRT37720.1"/>
    <property type="molecule type" value="Genomic_DNA"/>
</dbReference>
<proteinExistence type="predicted"/>
<reference evidence="1 2" key="1">
    <citation type="journal article" date="2014" name="Agronomy (Basel)">
        <title>A Draft Genome Sequence for Ensete ventricosum, the Drought-Tolerant Tree Against Hunger.</title>
        <authorList>
            <person name="Harrison J."/>
            <person name="Moore K.A."/>
            <person name="Paszkiewicz K."/>
            <person name="Jones T."/>
            <person name="Grant M."/>
            <person name="Ambacheew D."/>
            <person name="Muzemil S."/>
            <person name="Studholme D.J."/>
        </authorList>
    </citation>
    <scope>NUCLEOTIDE SEQUENCE [LARGE SCALE GENOMIC DNA]</scope>
</reference>
<evidence type="ECO:0000313" key="2">
    <source>
        <dbReference type="Proteomes" id="UP000287651"/>
    </source>
</evidence>
<comment type="caution">
    <text evidence="1">The sequence shown here is derived from an EMBL/GenBank/DDBJ whole genome shotgun (WGS) entry which is preliminary data.</text>
</comment>
<organism evidence="1 2">
    <name type="scientific">Ensete ventricosum</name>
    <name type="common">Abyssinian banana</name>
    <name type="synonym">Musa ensete</name>
    <dbReference type="NCBI Taxonomy" id="4639"/>
    <lineage>
        <taxon>Eukaryota</taxon>
        <taxon>Viridiplantae</taxon>
        <taxon>Streptophyta</taxon>
        <taxon>Embryophyta</taxon>
        <taxon>Tracheophyta</taxon>
        <taxon>Spermatophyta</taxon>
        <taxon>Magnoliopsida</taxon>
        <taxon>Liliopsida</taxon>
        <taxon>Zingiberales</taxon>
        <taxon>Musaceae</taxon>
        <taxon>Ensete</taxon>
    </lineage>
</organism>
<sequence length="123" mass="13946">MVEEKDAATTSIVTMLRLHGYKWRRLQQGCDCNRRKTRQRCTRLLRRRTQKIVAGSFLPQGSLLAVIKEDGNKRSLLAALGSGRCGPRGSLIRSYRLGPGDKELSLEDKADLKKVGLLRPWLR</sequence>
<dbReference type="AlphaFoldDB" id="A0A426XE32"/>
<name>A0A426XE32_ENSVE</name>
<gene>
    <name evidence="1" type="ORF">B296_00033322</name>
</gene>
<dbReference type="Proteomes" id="UP000287651">
    <property type="component" value="Unassembled WGS sequence"/>
</dbReference>
<accession>A0A426XE32</accession>
<protein>
    <submittedName>
        <fullName evidence="1">Uncharacterized protein</fullName>
    </submittedName>
</protein>
<evidence type="ECO:0000313" key="1">
    <source>
        <dbReference type="EMBL" id="RRT37720.1"/>
    </source>
</evidence>